<organism evidence="3 4">
    <name type="scientific">Agitococcus lubricus</name>
    <dbReference type="NCBI Taxonomy" id="1077255"/>
    <lineage>
        <taxon>Bacteria</taxon>
        <taxon>Pseudomonadati</taxon>
        <taxon>Pseudomonadota</taxon>
        <taxon>Gammaproteobacteria</taxon>
        <taxon>Moraxellales</taxon>
        <taxon>Moraxellaceae</taxon>
        <taxon>Agitococcus</taxon>
    </lineage>
</organism>
<feature type="chain" id="PRO_5015617028" description="SmpA/OmlA family protein" evidence="2">
    <location>
        <begin position="20"/>
        <end position="106"/>
    </location>
</feature>
<dbReference type="EMBL" id="QAON01000005">
    <property type="protein sequence ID" value="PTQ89744.1"/>
    <property type="molecule type" value="Genomic_DNA"/>
</dbReference>
<evidence type="ECO:0000256" key="1">
    <source>
        <dbReference type="SAM" id="MobiDB-lite"/>
    </source>
</evidence>
<evidence type="ECO:0008006" key="5">
    <source>
        <dbReference type="Google" id="ProtNLM"/>
    </source>
</evidence>
<proteinExistence type="predicted"/>
<feature type="region of interest" description="Disordered" evidence="1">
    <location>
        <begin position="79"/>
        <end position="106"/>
    </location>
</feature>
<gene>
    <name evidence="3" type="ORF">C8N29_10568</name>
</gene>
<keyword evidence="4" id="KW-1185">Reference proteome</keyword>
<evidence type="ECO:0000256" key="2">
    <source>
        <dbReference type="SAM" id="SignalP"/>
    </source>
</evidence>
<comment type="caution">
    <text evidence="3">The sequence shown here is derived from an EMBL/GenBank/DDBJ whole genome shotgun (WGS) entry which is preliminary data.</text>
</comment>
<accession>A0A2T5J079</accession>
<dbReference type="AlphaFoldDB" id="A0A2T5J079"/>
<evidence type="ECO:0000313" key="4">
    <source>
        <dbReference type="Proteomes" id="UP000244223"/>
    </source>
</evidence>
<dbReference type="RefSeq" id="WP_107865262.1">
    <property type="nucleotide sequence ID" value="NZ_QAON01000005.1"/>
</dbReference>
<name>A0A2T5J079_9GAMM</name>
<evidence type="ECO:0000313" key="3">
    <source>
        <dbReference type="EMBL" id="PTQ89744.1"/>
    </source>
</evidence>
<feature type="signal peptide" evidence="2">
    <location>
        <begin position="1"/>
        <end position="19"/>
    </location>
</feature>
<dbReference type="OrthoDB" id="7063662at2"/>
<dbReference type="Proteomes" id="UP000244223">
    <property type="component" value="Unassembled WGS sequence"/>
</dbReference>
<protein>
    <recommendedName>
        <fullName evidence="5">SmpA/OmlA family protein</fullName>
    </recommendedName>
</protein>
<keyword evidence="2" id="KW-0732">Signal</keyword>
<sequence length="106" mass="11573">MKNWLLIPVTLISFNIAQAADMPPQGMSMAKVEKQFGTPSKKLSAVGKPPITRWVYPSYTVVFEYKHVVQSVKMVQDTPISVPSSPTPAPSTAPNEATISVEVQTK</sequence>
<reference evidence="3 4" key="1">
    <citation type="submission" date="2018-04" db="EMBL/GenBank/DDBJ databases">
        <title>Genomic Encyclopedia of Archaeal and Bacterial Type Strains, Phase II (KMG-II): from individual species to whole genera.</title>
        <authorList>
            <person name="Goeker M."/>
        </authorList>
    </citation>
    <scope>NUCLEOTIDE SEQUENCE [LARGE SCALE GENOMIC DNA]</scope>
    <source>
        <strain evidence="3 4">DSM 5822</strain>
    </source>
</reference>